<organism evidence="4 5">
    <name type="scientific">Tistrella bauzanensis</name>
    <dbReference type="NCBI Taxonomy" id="657419"/>
    <lineage>
        <taxon>Bacteria</taxon>
        <taxon>Pseudomonadati</taxon>
        <taxon>Pseudomonadota</taxon>
        <taxon>Alphaproteobacteria</taxon>
        <taxon>Geminicoccales</taxon>
        <taxon>Geminicoccaceae</taxon>
        <taxon>Tistrella</taxon>
    </lineage>
</organism>
<evidence type="ECO:0000313" key="5">
    <source>
        <dbReference type="Proteomes" id="UP000603352"/>
    </source>
</evidence>
<evidence type="ECO:0000256" key="2">
    <source>
        <dbReference type="PROSITE-ProRule" id="PRU00335"/>
    </source>
</evidence>
<proteinExistence type="predicted"/>
<dbReference type="InterPro" id="IPR009057">
    <property type="entry name" value="Homeodomain-like_sf"/>
</dbReference>
<dbReference type="InterPro" id="IPR050109">
    <property type="entry name" value="HTH-type_TetR-like_transc_reg"/>
</dbReference>
<dbReference type="Proteomes" id="UP000603352">
    <property type="component" value="Unassembled WGS sequence"/>
</dbReference>
<dbReference type="PROSITE" id="PS50977">
    <property type="entry name" value="HTH_TETR_2"/>
    <property type="match status" value="1"/>
</dbReference>
<dbReference type="Pfam" id="PF00440">
    <property type="entry name" value="TetR_N"/>
    <property type="match status" value="1"/>
</dbReference>
<evidence type="ECO:0000313" key="4">
    <source>
        <dbReference type="EMBL" id="GGB63490.1"/>
    </source>
</evidence>
<evidence type="ECO:0000256" key="1">
    <source>
        <dbReference type="ARBA" id="ARBA00023125"/>
    </source>
</evidence>
<feature type="domain" description="HTH tetR-type" evidence="3">
    <location>
        <begin position="23"/>
        <end position="83"/>
    </location>
</feature>
<dbReference type="Gene3D" id="1.10.357.10">
    <property type="entry name" value="Tetracycline Repressor, domain 2"/>
    <property type="match status" value="1"/>
</dbReference>
<sequence>MPPQPPKSAVHKPLKRPSQARARFTVQTIYDGMVRIWLRDGPDAVTTKAVAAETGFAVGTLYDYFPNRTALFSGYVRHCIDDLLRRLDEDALAARDLPWPERLSRMVRMTCGADGAAPCFDHAMLMIEHAIAEDKHHRRVYEELSGAWVRIIQTWPDLPPGVDARRIRALFVTVLGTRRYVLLVEPTGPEIGDWVAGLEAIACRMFDGGSSKAG</sequence>
<dbReference type="PANTHER" id="PTHR30055">
    <property type="entry name" value="HTH-TYPE TRANSCRIPTIONAL REGULATOR RUTR"/>
    <property type="match status" value="1"/>
</dbReference>
<accession>A0ABQ1JBW2</accession>
<gene>
    <name evidence="4" type="ORF">GCM10011505_50070</name>
</gene>
<keyword evidence="5" id="KW-1185">Reference proteome</keyword>
<dbReference type="RefSeq" id="WP_188583150.1">
    <property type="nucleotide sequence ID" value="NZ_BMDZ01000138.1"/>
</dbReference>
<keyword evidence="1 2" id="KW-0238">DNA-binding</keyword>
<dbReference type="InterPro" id="IPR001647">
    <property type="entry name" value="HTH_TetR"/>
</dbReference>
<evidence type="ECO:0000259" key="3">
    <source>
        <dbReference type="PROSITE" id="PS50977"/>
    </source>
</evidence>
<reference evidence="5" key="1">
    <citation type="journal article" date="2019" name="Int. J. Syst. Evol. Microbiol.">
        <title>The Global Catalogue of Microorganisms (GCM) 10K type strain sequencing project: providing services to taxonomists for standard genome sequencing and annotation.</title>
        <authorList>
            <consortium name="The Broad Institute Genomics Platform"/>
            <consortium name="The Broad Institute Genome Sequencing Center for Infectious Disease"/>
            <person name="Wu L."/>
            <person name="Ma J."/>
        </authorList>
    </citation>
    <scope>NUCLEOTIDE SEQUENCE [LARGE SCALE GENOMIC DNA]</scope>
    <source>
        <strain evidence="5">CGMCC 1.10188</strain>
    </source>
</reference>
<comment type="caution">
    <text evidence="4">The sequence shown here is derived from an EMBL/GenBank/DDBJ whole genome shotgun (WGS) entry which is preliminary data.</text>
</comment>
<dbReference type="PANTHER" id="PTHR30055:SF226">
    <property type="entry name" value="HTH-TYPE TRANSCRIPTIONAL REGULATOR PKSA"/>
    <property type="match status" value="1"/>
</dbReference>
<dbReference type="EMBL" id="BMDZ01000138">
    <property type="protein sequence ID" value="GGB63490.1"/>
    <property type="molecule type" value="Genomic_DNA"/>
</dbReference>
<name>A0ABQ1JBW2_9PROT</name>
<feature type="DNA-binding region" description="H-T-H motif" evidence="2">
    <location>
        <begin position="46"/>
        <end position="65"/>
    </location>
</feature>
<dbReference type="SUPFAM" id="SSF46689">
    <property type="entry name" value="Homeodomain-like"/>
    <property type="match status" value="1"/>
</dbReference>
<protein>
    <recommendedName>
        <fullName evidence="3">HTH tetR-type domain-containing protein</fullName>
    </recommendedName>
</protein>